<sequence length="366" mass="39204">MARGALLLPVALAGAALATHVRRNMGASRAELRRAAARSPHASGGTFANREPGLPRPDLTVRQLATMVLGRTPRGRPGGPIPLVTSGSHDGRAELAVTWFGHASVLLEVDGRRVLVDPVWSERTSPVPRSGPRRLHPAPVPLAALGEVDVVLLSHDHYDHLDRPTITALARDTAAVFVAPVGVGAHLRAWGVALHRIVEGDWDDVLEVAGLTLTCLECRHFSGRTFRRNTTQWAAWKVAGPAHAVYVAGDTGPSEAHARTGAAHGPFDLTLMPVGAYADLWPDIHTTPEQAVAAHLDVKGGVMLPIHWATFVLGFHPWDEPAERTLRAAEEHDVPLVLPTPGGRVDLSITDRATSPWWRGIGTPVS</sequence>
<dbReference type="Pfam" id="PF12706">
    <property type="entry name" value="Lactamase_B_2"/>
    <property type="match status" value="1"/>
</dbReference>
<dbReference type="Proteomes" id="UP000295705">
    <property type="component" value="Unassembled WGS sequence"/>
</dbReference>
<feature type="domain" description="Metallo-beta-lactamase" evidence="2">
    <location>
        <begin position="112"/>
        <end position="308"/>
    </location>
</feature>
<name>A0A4R6VE91_9PSEU</name>
<gene>
    <name evidence="3" type="ORF">EV188_104555</name>
</gene>
<evidence type="ECO:0000313" key="4">
    <source>
        <dbReference type="Proteomes" id="UP000295705"/>
    </source>
</evidence>
<dbReference type="SUPFAM" id="SSF56281">
    <property type="entry name" value="Metallo-hydrolase/oxidoreductase"/>
    <property type="match status" value="1"/>
</dbReference>
<dbReference type="AlphaFoldDB" id="A0A4R6VE91"/>
<dbReference type="PANTHER" id="PTHR15032:SF4">
    <property type="entry name" value="N-ACYL-PHOSPHATIDYLETHANOLAMINE-HYDROLYZING PHOSPHOLIPASE D"/>
    <property type="match status" value="1"/>
</dbReference>
<feature type="region of interest" description="Disordered" evidence="1">
    <location>
        <begin position="36"/>
        <end position="56"/>
    </location>
</feature>
<organism evidence="3 4">
    <name type="scientific">Actinomycetospora succinea</name>
    <dbReference type="NCBI Taxonomy" id="663603"/>
    <lineage>
        <taxon>Bacteria</taxon>
        <taxon>Bacillati</taxon>
        <taxon>Actinomycetota</taxon>
        <taxon>Actinomycetes</taxon>
        <taxon>Pseudonocardiales</taxon>
        <taxon>Pseudonocardiaceae</taxon>
        <taxon>Actinomycetospora</taxon>
    </lineage>
</organism>
<reference evidence="3 4" key="1">
    <citation type="submission" date="2019-03" db="EMBL/GenBank/DDBJ databases">
        <title>Genomic Encyclopedia of Type Strains, Phase IV (KMG-IV): sequencing the most valuable type-strain genomes for metagenomic binning, comparative biology and taxonomic classification.</title>
        <authorList>
            <person name="Goeker M."/>
        </authorList>
    </citation>
    <scope>NUCLEOTIDE SEQUENCE [LARGE SCALE GENOMIC DNA]</scope>
    <source>
        <strain evidence="3 4">DSM 45775</strain>
    </source>
</reference>
<dbReference type="GO" id="GO:0005737">
    <property type="term" value="C:cytoplasm"/>
    <property type="evidence" value="ECO:0007669"/>
    <property type="project" value="TreeGrafter"/>
</dbReference>
<dbReference type="RefSeq" id="WP_208114250.1">
    <property type="nucleotide sequence ID" value="NZ_BAABHR010000022.1"/>
</dbReference>
<dbReference type="InterPro" id="IPR001279">
    <property type="entry name" value="Metallo-B-lactamas"/>
</dbReference>
<comment type="caution">
    <text evidence="3">The sequence shown here is derived from an EMBL/GenBank/DDBJ whole genome shotgun (WGS) entry which is preliminary data.</text>
</comment>
<accession>A0A4R6VE91</accession>
<dbReference type="Gene3D" id="3.60.15.10">
    <property type="entry name" value="Ribonuclease Z/Hydroxyacylglutathione hydrolase-like"/>
    <property type="match status" value="1"/>
</dbReference>
<evidence type="ECO:0000313" key="3">
    <source>
        <dbReference type="EMBL" id="TDQ58808.1"/>
    </source>
</evidence>
<keyword evidence="4" id="KW-1185">Reference proteome</keyword>
<evidence type="ECO:0000256" key="1">
    <source>
        <dbReference type="SAM" id="MobiDB-lite"/>
    </source>
</evidence>
<dbReference type="PANTHER" id="PTHR15032">
    <property type="entry name" value="N-ACYL-PHOSPHATIDYLETHANOLAMINE-HYDROLYZING PHOSPHOLIPASE D"/>
    <property type="match status" value="1"/>
</dbReference>
<proteinExistence type="predicted"/>
<protein>
    <submittedName>
        <fullName evidence="3">L-ascorbate metabolism protein UlaG (Beta-lactamase superfamily)</fullName>
    </submittedName>
</protein>
<dbReference type="InterPro" id="IPR036866">
    <property type="entry name" value="RibonucZ/Hydroxyglut_hydro"/>
</dbReference>
<dbReference type="EMBL" id="SNYO01000004">
    <property type="protein sequence ID" value="TDQ58808.1"/>
    <property type="molecule type" value="Genomic_DNA"/>
</dbReference>
<evidence type="ECO:0000259" key="2">
    <source>
        <dbReference type="Pfam" id="PF12706"/>
    </source>
</evidence>